<sequence>MGEEEDRTAEMPGASVREDLKRCFGLGGERFAPVSGGWLNRKWRLASDSGDFLVKQYSRKRFNQRQLDWIEESMQRQIIAQREGVPCPRVRSFQGRVLRMLPDGTVYMVMEFCPGAVPDRDGITAEQMNAIGTACGAIHRIFSQLPPQGVRGFPLDERSVLDGPWEHYRSQMAECRAEKAEKNAAGMRSETPPEFLRALEREREILEKLSPDFLSRQEKGIGHEDFTLDNMLLAGDRVSAILDFDRSQYGFLLHDVGRAILSLALKDGELDPGKADAFLEGYVEQRSFGENGKMQTVGMIAAAGFSEGMGRTGRTGRTGRKRLLSDALRLTWCIEAPWWVRKGVFLGASVKPERFLEEIVWVGERWERFL</sequence>
<comment type="caution">
    <text evidence="2">The sequence shown here is derived from an EMBL/GenBank/DDBJ whole genome shotgun (WGS) entry which is preliminary data.</text>
</comment>
<dbReference type="Gene3D" id="3.90.1200.10">
    <property type="match status" value="1"/>
</dbReference>
<dbReference type="InterPro" id="IPR051678">
    <property type="entry name" value="AGP_Transferase"/>
</dbReference>
<accession>A0A9D2SPW4</accession>
<protein>
    <submittedName>
        <fullName evidence="2">Phosphotransferase</fullName>
    </submittedName>
</protein>
<reference evidence="2" key="2">
    <citation type="submission" date="2021-04" db="EMBL/GenBank/DDBJ databases">
        <authorList>
            <person name="Gilroy R."/>
        </authorList>
    </citation>
    <scope>NUCLEOTIDE SEQUENCE</scope>
    <source>
        <strain evidence="2">USAMLcec2-132</strain>
    </source>
</reference>
<dbReference type="PANTHER" id="PTHR21310">
    <property type="entry name" value="AMINOGLYCOSIDE PHOSPHOTRANSFERASE-RELATED-RELATED"/>
    <property type="match status" value="1"/>
</dbReference>
<feature type="domain" description="Aminoglycoside phosphotransferase" evidence="1">
    <location>
        <begin position="32"/>
        <end position="281"/>
    </location>
</feature>
<proteinExistence type="predicted"/>
<reference evidence="2" key="1">
    <citation type="journal article" date="2021" name="PeerJ">
        <title>Extensive microbial diversity within the chicken gut microbiome revealed by metagenomics and culture.</title>
        <authorList>
            <person name="Gilroy R."/>
            <person name="Ravi A."/>
            <person name="Getino M."/>
            <person name="Pursley I."/>
            <person name="Horton D.L."/>
            <person name="Alikhan N.F."/>
            <person name="Baker D."/>
            <person name="Gharbi K."/>
            <person name="Hall N."/>
            <person name="Watson M."/>
            <person name="Adriaenssens E.M."/>
            <person name="Foster-Nyarko E."/>
            <person name="Jarju S."/>
            <person name="Secka A."/>
            <person name="Antonio M."/>
            <person name="Oren A."/>
            <person name="Chaudhuri R.R."/>
            <person name="La Ragione R."/>
            <person name="Hildebrand F."/>
            <person name="Pallen M.J."/>
        </authorList>
    </citation>
    <scope>NUCLEOTIDE SEQUENCE</scope>
    <source>
        <strain evidence="2">USAMLcec2-132</strain>
    </source>
</reference>
<dbReference type="AlphaFoldDB" id="A0A9D2SPW4"/>
<dbReference type="SUPFAM" id="SSF56112">
    <property type="entry name" value="Protein kinase-like (PK-like)"/>
    <property type="match status" value="1"/>
</dbReference>
<dbReference type="Proteomes" id="UP000823891">
    <property type="component" value="Unassembled WGS sequence"/>
</dbReference>
<dbReference type="InterPro" id="IPR011009">
    <property type="entry name" value="Kinase-like_dom_sf"/>
</dbReference>
<dbReference type="Pfam" id="PF01636">
    <property type="entry name" value="APH"/>
    <property type="match status" value="1"/>
</dbReference>
<gene>
    <name evidence="2" type="ORF">H9761_02585</name>
</gene>
<evidence type="ECO:0000313" key="2">
    <source>
        <dbReference type="EMBL" id="HJC22576.1"/>
    </source>
</evidence>
<dbReference type="InterPro" id="IPR002575">
    <property type="entry name" value="Aminoglycoside_PTrfase"/>
</dbReference>
<dbReference type="EMBL" id="DWWS01000013">
    <property type="protein sequence ID" value="HJC22576.1"/>
    <property type="molecule type" value="Genomic_DNA"/>
</dbReference>
<evidence type="ECO:0000313" key="3">
    <source>
        <dbReference type="Proteomes" id="UP000823891"/>
    </source>
</evidence>
<organism evidence="2 3">
    <name type="scientific">Candidatus Eisenbergiella merdavium</name>
    <dbReference type="NCBI Taxonomy" id="2838551"/>
    <lineage>
        <taxon>Bacteria</taxon>
        <taxon>Bacillati</taxon>
        <taxon>Bacillota</taxon>
        <taxon>Clostridia</taxon>
        <taxon>Lachnospirales</taxon>
        <taxon>Lachnospiraceae</taxon>
        <taxon>Eisenbergiella</taxon>
    </lineage>
</organism>
<evidence type="ECO:0000259" key="1">
    <source>
        <dbReference type="Pfam" id="PF01636"/>
    </source>
</evidence>
<name>A0A9D2SPW4_9FIRM</name>